<sequence>PPPPPPPAPPAPQPPAPQPPAPPAPQPPAAAPISMEKTLGRPGAPVSLSKGERVSLRKENGVQLTLVRMGLGWDPIKRRGLFGSREIDVDLDASAILFADQQPVDIAFYNQLRSKDGSIAHTGDNRTGDGDGDDESIIVDLARVPAHVTTVLFVVTSYQGHTFEQVEAAFCRLVDETTRQELARYTLSGGVGTTGMVMAKVYREGGVWKMMAIGEPVQGRQPLELIPMLGRFL</sequence>
<feature type="domain" description="TerD" evidence="2">
    <location>
        <begin position="46"/>
        <end position="219"/>
    </location>
</feature>
<dbReference type="CDD" id="cd06974">
    <property type="entry name" value="TerD_like"/>
    <property type="match status" value="1"/>
</dbReference>
<dbReference type="RefSeq" id="WP_375737358.1">
    <property type="nucleotide sequence ID" value="NZ_JBCGDC010000322.1"/>
</dbReference>
<dbReference type="Pfam" id="PF02342">
    <property type="entry name" value="TerD"/>
    <property type="match status" value="1"/>
</dbReference>
<keyword evidence="4" id="KW-1185">Reference proteome</keyword>
<dbReference type="Proteomes" id="UP001582793">
    <property type="component" value="Unassembled WGS sequence"/>
</dbReference>
<dbReference type="Gene3D" id="2.60.60.30">
    <property type="entry name" value="sav2460 like domains"/>
    <property type="match status" value="1"/>
</dbReference>
<evidence type="ECO:0000256" key="1">
    <source>
        <dbReference type="SAM" id="MobiDB-lite"/>
    </source>
</evidence>
<feature type="region of interest" description="Disordered" evidence="1">
    <location>
        <begin position="1"/>
        <end position="52"/>
    </location>
</feature>
<dbReference type="PANTHER" id="PTHR32097:SF17">
    <property type="entry name" value="CAMP-BINDING PROTEIN 1-RELATED"/>
    <property type="match status" value="1"/>
</dbReference>
<evidence type="ECO:0000313" key="3">
    <source>
        <dbReference type="EMBL" id="MFB6398642.1"/>
    </source>
</evidence>
<protein>
    <submittedName>
        <fullName evidence="3">TerD family protein</fullName>
    </submittedName>
</protein>
<feature type="compositionally biased region" description="Pro residues" evidence="1">
    <location>
        <begin position="1"/>
        <end position="30"/>
    </location>
</feature>
<feature type="non-terminal residue" evidence="3">
    <location>
        <position position="1"/>
    </location>
</feature>
<dbReference type="InterPro" id="IPR051324">
    <property type="entry name" value="Stress/Tellurium_Resist"/>
</dbReference>
<name>A0ABV5D305_9ACTN</name>
<reference evidence="3 4" key="1">
    <citation type="submission" date="2024-04" db="EMBL/GenBank/DDBJ databases">
        <title>Polymorphospora sp. isolated from Baiyangdian Lake in Xiong'an New Area.</title>
        <authorList>
            <person name="Zhang X."/>
            <person name="Liu J."/>
        </authorList>
    </citation>
    <scope>NUCLEOTIDE SEQUENCE [LARGE SCALE GENOMIC DNA]</scope>
    <source>
        <strain evidence="3 4">2-325</strain>
    </source>
</reference>
<gene>
    <name evidence="3" type="ORF">AAFH96_37145</name>
</gene>
<comment type="caution">
    <text evidence="3">The sequence shown here is derived from an EMBL/GenBank/DDBJ whole genome shotgun (WGS) entry which is preliminary data.</text>
</comment>
<evidence type="ECO:0000313" key="4">
    <source>
        <dbReference type="Proteomes" id="UP001582793"/>
    </source>
</evidence>
<dbReference type="InterPro" id="IPR003325">
    <property type="entry name" value="TerD"/>
</dbReference>
<dbReference type="EMBL" id="JBCGDC010000322">
    <property type="protein sequence ID" value="MFB6398642.1"/>
    <property type="molecule type" value="Genomic_DNA"/>
</dbReference>
<organism evidence="3 4">
    <name type="scientific">Polymorphospora lycopeni</name>
    <dbReference type="NCBI Taxonomy" id="3140240"/>
    <lineage>
        <taxon>Bacteria</taxon>
        <taxon>Bacillati</taxon>
        <taxon>Actinomycetota</taxon>
        <taxon>Actinomycetes</taxon>
        <taxon>Micromonosporales</taxon>
        <taxon>Micromonosporaceae</taxon>
        <taxon>Polymorphospora</taxon>
    </lineage>
</organism>
<dbReference type="PANTHER" id="PTHR32097">
    <property type="entry name" value="CAMP-BINDING PROTEIN 1-RELATED"/>
    <property type="match status" value="1"/>
</dbReference>
<accession>A0ABV5D305</accession>
<evidence type="ECO:0000259" key="2">
    <source>
        <dbReference type="Pfam" id="PF02342"/>
    </source>
</evidence>
<proteinExistence type="predicted"/>